<protein>
    <recommendedName>
        <fullName evidence="6">LPXTG cell wall anchor domain-containing protein</fullName>
    </recommendedName>
</protein>
<dbReference type="AlphaFoldDB" id="A0A242KFL1"/>
<evidence type="ECO:0000256" key="1">
    <source>
        <dbReference type="SAM" id="MobiDB-lite"/>
    </source>
</evidence>
<dbReference type="EMBL" id="NGMS01000008">
    <property type="protein sequence ID" value="OTP19952.1"/>
    <property type="molecule type" value="Genomic_DNA"/>
</dbReference>
<proteinExistence type="predicted"/>
<organism evidence="4 5">
    <name type="scientific">Enterococcus mundtii</name>
    <dbReference type="NCBI Taxonomy" id="53346"/>
    <lineage>
        <taxon>Bacteria</taxon>
        <taxon>Bacillati</taxon>
        <taxon>Bacillota</taxon>
        <taxon>Bacilli</taxon>
        <taxon>Lactobacillales</taxon>
        <taxon>Enterococcaceae</taxon>
        <taxon>Enterococcus</taxon>
    </lineage>
</organism>
<feature type="transmembrane region" description="Helical" evidence="2">
    <location>
        <begin position="77"/>
        <end position="94"/>
    </location>
</feature>
<comment type="caution">
    <text evidence="4">The sequence shown here is derived from an EMBL/GenBank/DDBJ whole genome shotgun (WGS) entry which is preliminary data.</text>
</comment>
<keyword evidence="3" id="KW-0732">Signal</keyword>
<feature type="signal peptide" evidence="3">
    <location>
        <begin position="1"/>
        <end position="27"/>
    </location>
</feature>
<dbReference type="Proteomes" id="UP000195024">
    <property type="component" value="Unassembled WGS sequence"/>
</dbReference>
<feature type="region of interest" description="Disordered" evidence="1">
    <location>
        <begin position="37"/>
        <end position="66"/>
    </location>
</feature>
<dbReference type="RefSeq" id="WP_086335686.1">
    <property type="nucleotide sequence ID" value="NZ_NGMS01000008.1"/>
</dbReference>
<evidence type="ECO:0000256" key="3">
    <source>
        <dbReference type="SAM" id="SignalP"/>
    </source>
</evidence>
<evidence type="ECO:0000256" key="2">
    <source>
        <dbReference type="SAM" id="Phobius"/>
    </source>
</evidence>
<evidence type="ECO:0000313" key="5">
    <source>
        <dbReference type="Proteomes" id="UP000195024"/>
    </source>
</evidence>
<keyword evidence="2" id="KW-0812">Transmembrane</keyword>
<evidence type="ECO:0008006" key="6">
    <source>
        <dbReference type="Google" id="ProtNLM"/>
    </source>
</evidence>
<name>A0A242KFL1_ENTMU</name>
<keyword evidence="2" id="KW-0472">Membrane</keyword>
<sequence>MKRKIWIVISCLLGILMVAITSTSSYASSVQSTETDGTIRFTGRYEPEGTPDPPPTGIAKPLAGDRMPQTNTVNQHHWVWLGWLVIGLVATVDAKKKYQEHKK</sequence>
<gene>
    <name evidence="4" type="ORF">A5802_003292</name>
</gene>
<accession>A0A242KFL1</accession>
<reference evidence="4 5" key="1">
    <citation type="submission" date="2017-05" db="EMBL/GenBank/DDBJ databases">
        <title>The Genome Sequence of Enterococcus mundtii 6B1_DIV0119.</title>
        <authorList>
            <consortium name="The Broad Institute Genomics Platform"/>
            <consortium name="The Broad Institute Genomic Center for Infectious Diseases"/>
            <person name="Earl A."/>
            <person name="Manson A."/>
            <person name="Schwartman J."/>
            <person name="Gilmore M."/>
            <person name="Abouelleil A."/>
            <person name="Cao P."/>
            <person name="Chapman S."/>
            <person name="Cusick C."/>
            <person name="Shea T."/>
            <person name="Young S."/>
            <person name="Neafsey D."/>
            <person name="Nusbaum C."/>
            <person name="Birren B."/>
        </authorList>
    </citation>
    <scope>NUCLEOTIDE SEQUENCE [LARGE SCALE GENOMIC DNA]</scope>
    <source>
        <strain evidence="4 5">6B1_DIV0119</strain>
    </source>
</reference>
<feature type="chain" id="PRO_5013394684" description="LPXTG cell wall anchor domain-containing protein" evidence="3">
    <location>
        <begin position="28"/>
        <end position="103"/>
    </location>
</feature>
<keyword evidence="2" id="KW-1133">Transmembrane helix</keyword>
<evidence type="ECO:0000313" key="4">
    <source>
        <dbReference type="EMBL" id="OTP19952.1"/>
    </source>
</evidence>